<name>A0AA35SBA6_GEOBA</name>
<accession>A0AA35SBA6</accession>
<protein>
    <submittedName>
        <fullName evidence="1">Uncharacterized protein</fullName>
    </submittedName>
</protein>
<gene>
    <name evidence="1" type="ORF">GBAR_LOCUS14737</name>
</gene>
<dbReference type="Proteomes" id="UP001174909">
    <property type="component" value="Unassembled WGS sequence"/>
</dbReference>
<keyword evidence="2" id="KW-1185">Reference proteome</keyword>
<dbReference type="AlphaFoldDB" id="A0AA35SBA6"/>
<comment type="caution">
    <text evidence="1">The sequence shown here is derived from an EMBL/GenBank/DDBJ whole genome shotgun (WGS) entry which is preliminary data.</text>
</comment>
<feature type="non-terminal residue" evidence="1">
    <location>
        <position position="1"/>
    </location>
</feature>
<dbReference type="EMBL" id="CASHTH010002158">
    <property type="protein sequence ID" value="CAI8025516.1"/>
    <property type="molecule type" value="Genomic_DNA"/>
</dbReference>
<evidence type="ECO:0000313" key="1">
    <source>
        <dbReference type="EMBL" id="CAI8025516.1"/>
    </source>
</evidence>
<proteinExistence type="predicted"/>
<reference evidence="1" key="1">
    <citation type="submission" date="2023-03" db="EMBL/GenBank/DDBJ databases">
        <authorList>
            <person name="Steffen K."/>
            <person name="Cardenas P."/>
        </authorList>
    </citation>
    <scope>NUCLEOTIDE SEQUENCE</scope>
</reference>
<sequence length="54" mass="6246">MMFGGGPSWEIVFTNLCRGPGQPSLLLFLGLPTCRDPRKWLHVYFRTVFCVHTY</sequence>
<evidence type="ECO:0000313" key="2">
    <source>
        <dbReference type="Proteomes" id="UP001174909"/>
    </source>
</evidence>
<organism evidence="1 2">
    <name type="scientific">Geodia barretti</name>
    <name type="common">Barrett's horny sponge</name>
    <dbReference type="NCBI Taxonomy" id="519541"/>
    <lineage>
        <taxon>Eukaryota</taxon>
        <taxon>Metazoa</taxon>
        <taxon>Porifera</taxon>
        <taxon>Demospongiae</taxon>
        <taxon>Heteroscleromorpha</taxon>
        <taxon>Tetractinellida</taxon>
        <taxon>Astrophorina</taxon>
        <taxon>Geodiidae</taxon>
        <taxon>Geodia</taxon>
    </lineage>
</organism>